<sequence>MASETDITGTTPSIASAPPVHWPMEAACAAPPIETEPPQQPDDSLQSVTSAADSKKRLTHDPRVIPGLISTILHTLLLILFALLTLPVAVRETFSIRARQGEAAPVVRLEALPKQDDSKTTEASLAERPTSVAIAFAEPSEIASPLSRVTNSTPLPQETVVQLSVPHARDAAAWLSRVPSGGGLSGRTPEGRKQLGQRFGATAESEQAVENALQWLANHQRPNGSWSFNLELDPCNGRCRHSKKTSDTATPSTGATGLALLAFLGAGYTHHSGKYEDVVRDGLYYLRSAAAEADAGVDWQQGSMYGHGIALMAVAEALYMSRNPANEQGDTDLRELVSQAMTFTTYAQHRNGSWGYLPGTPGDTTLTGWQVLSLVATRRNKIPLHYHTLPSARDYVLSTSPDGHYAFAYKPGMKPDATNTAIGLTLLMYLGKTPSETAMQQALTAMAKRGPKLTNVYHDYYGTLALHHSRHPGWDRWNTRVRDHLVRTQATAGHEAGSWHFTDEFGDIGGRLYTTAMATMILEVYYRYLPLYDAIEAFPL</sequence>
<dbReference type="SUPFAM" id="SSF48239">
    <property type="entry name" value="Terpenoid cyclases/Protein prenyltransferases"/>
    <property type="match status" value="1"/>
</dbReference>
<keyword evidence="2" id="KW-1133">Transmembrane helix</keyword>
<dbReference type="EMBL" id="BAABGA010000054">
    <property type="protein sequence ID" value="GAA4461562.1"/>
    <property type="molecule type" value="Genomic_DNA"/>
</dbReference>
<evidence type="ECO:0000313" key="3">
    <source>
        <dbReference type="EMBL" id="GAA4461562.1"/>
    </source>
</evidence>
<protein>
    <submittedName>
        <fullName evidence="3">Terpene cyclase/mutase family protein</fullName>
    </submittedName>
</protein>
<comment type="caution">
    <text evidence="3">The sequence shown here is derived from an EMBL/GenBank/DDBJ whole genome shotgun (WGS) entry which is preliminary data.</text>
</comment>
<gene>
    <name evidence="3" type="ORF">GCM10023156_44410</name>
</gene>
<feature type="compositionally biased region" description="Polar residues" evidence="1">
    <location>
        <begin position="41"/>
        <end position="52"/>
    </location>
</feature>
<evidence type="ECO:0000256" key="1">
    <source>
        <dbReference type="SAM" id="MobiDB-lite"/>
    </source>
</evidence>
<keyword evidence="4" id="KW-1185">Reference proteome</keyword>
<dbReference type="RefSeq" id="WP_345325582.1">
    <property type="nucleotide sequence ID" value="NZ_BAABGA010000054.1"/>
</dbReference>
<evidence type="ECO:0000313" key="4">
    <source>
        <dbReference type="Proteomes" id="UP001500840"/>
    </source>
</evidence>
<evidence type="ECO:0000256" key="2">
    <source>
        <dbReference type="SAM" id="Phobius"/>
    </source>
</evidence>
<organism evidence="3 4">
    <name type="scientific">Novipirellula rosea</name>
    <dbReference type="NCBI Taxonomy" id="1031540"/>
    <lineage>
        <taxon>Bacteria</taxon>
        <taxon>Pseudomonadati</taxon>
        <taxon>Planctomycetota</taxon>
        <taxon>Planctomycetia</taxon>
        <taxon>Pirellulales</taxon>
        <taxon>Pirellulaceae</taxon>
        <taxon>Novipirellula</taxon>
    </lineage>
</organism>
<dbReference type="Gene3D" id="1.50.10.20">
    <property type="match status" value="2"/>
</dbReference>
<feature type="region of interest" description="Disordered" evidence="1">
    <location>
        <begin position="31"/>
        <end position="56"/>
    </location>
</feature>
<proteinExistence type="predicted"/>
<keyword evidence="2" id="KW-0812">Transmembrane</keyword>
<dbReference type="InterPro" id="IPR008930">
    <property type="entry name" value="Terpenoid_cyclase/PrenylTrfase"/>
</dbReference>
<accession>A0ABP8N5B8</accession>
<keyword evidence="2" id="KW-0472">Membrane</keyword>
<dbReference type="CDD" id="cd00688">
    <property type="entry name" value="ISOPREN_C2_like"/>
    <property type="match status" value="1"/>
</dbReference>
<feature type="transmembrane region" description="Helical" evidence="2">
    <location>
        <begin position="64"/>
        <end position="90"/>
    </location>
</feature>
<name>A0ABP8N5B8_9BACT</name>
<reference evidence="4" key="1">
    <citation type="journal article" date="2019" name="Int. J. Syst. Evol. Microbiol.">
        <title>The Global Catalogue of Microorganisms (GCM) 10K type strain sequencing project: providing services to taxonomists for standard genome sequencing and annotation.</title>
        <authorList>
            <consortium name="The Broad Institute Genomics Platform"/>
            <consortium name="The Broad Institute Genome Sequencing Center for Infectious Disease"/>
            <person name="Wu L."/>
            <person name="Ma J."/>
        </authorList>
    </citation>
    <scope>NUCLEOTIDE SEQUENCE [LARGE SCALE GENOMIC DNA]</scope>
    <source>
        <strain evidence="4">JCM 17759</strain>
    </source>
</reference>
<dbReference type="Proteomes" id="UP001500840">
    <property type="component" value="Unassembled WGS sequence"/>
</dbReference>